<keyword evidence="5" id="KW-0288">FMN</keyword>
<dbReference type="Proteomes" id="UP000500767">
    <property type="component" value="Plasmid unnamed1"/>
</dbReference>
<gene>
    <name evidence="12" type="ORF">HN018_22890</name>
</gene>
<dbReference type="GO" id="GO:0010181">
    <property type="term" value="F:FMN binding"/>
    <property type="evidence" value="ECO:0007669"/>
    <property type="project" value="InterPro"/>
</dbReference>
<dbReference type="InterPro" id="IPR013785">
    <property type="entry name" value="Aldolase_TIM"/>
</dbReference>
<dbReference type="Pfam" id="PF07992">
    <property type="entry name" value="Pyr_redox_2"/>
    <property type="match status" value="1"/>
</dbReference>
<dbReference type="EMBL" id="CP053709">
    <property type="protein sequence ID" value="QKE93049.1"/>
    <property type="molecule type" value="Genomic_DNA"/>
</dbReference>
<dbReference type="KEGG" id="lck:HN018_22890"/>
<dbReference type="InterPro" id="IPR001155">
    <property type="entry name" value="OxRdtase_FMN_N"/>
</dbReference>
<feature type="domain" description="FAD/NAD(P)-binding" evidence="11">
    <location>
        <begin position="385"/>
        <end position="478"/>
    </location>
</feature>
<evidence type="ECO:0000259" key="11">
    <source>
        <dbReference type="Pfam" id="PF07992"/>
    </source>
</evidence>
<keyword evidence="7" id="KW-0560">Oxidoreductase</keyword>
<comment type="cofactor">
    <cofactor evidence="2">
        <name>[4Fe-4S] cluster</name>
        <dbReference type="ChEBI" id="CHEBI:49883"/>
    </cofactor>
</comment>
<dbReference type="InterPro" id="IPR051793">
    <property type="entry name" value="NADH:flavin_oxidoreductase"/>
</dbReference>
<evidence type="ECO:0000256" key="1">
    <source>
        <dbReference type="ARBA" id="ARBA00001917"/>
    </source>
</evidence>
<evidence type="ECO:0000313" key="12">
    <source>
        <dbReference type="EMBL" id="QKE93049.1"/>
    </source>
</evidence>
<dbReference type="GO" id="GO:0046872">
    <property type="term" value="F:metal ion binding"/>
    <property type="evidence" value="ECO:0007669"/>
    <property type="project" value="UniProtKB-KW"/>
</dbReference>
<dbReference type="InterPro" id="IPR023753">
    <property type="entry name" value="FAD/NAD-binding_dom"/>
</dbReference>
<keyword evidence="12" id="KW-0614">Plasmid</keyword>
<dbReference type="Pfam" id="PF00724">
    <property type="entry name" value="Oxidored_FMN"/>
    <property type="match status" value="1"/>
</dbReference>
<evidence type="ECO:0000256" key="6">
    <source>
        <dbReference type="ARBA" id="ARBA00022723"/>
    </source>
</evidence>
<dbReference type="SUPFAM" id="SSF51971">
    <property type="entry name" value="Nucleotide-binding domain"/>
    <property type="match status" value="1"/>
</dbReference>
<dbReference type="AlphaFoldDB" id="A0A6M8HWU9"/>
<dbReference type="PANTHER" id="PTHR42917:SF2">
    <property type="entry name" value="2,4-DIENOYL-COA REDUCTASE [(2E)-ENOYL-COA-PRODUCING]"/>
    <property type="match status" value="1"/>
</dbReference>
<dbReference type="InterPro" id="IPR036188">
    <property type="entry name" value="FAD/NAD-bd_sf"/>
</dbReference>
<evidence type="ECO:0000256" key="3">
    <source>
        <dbReference type="ARBA" id="ARBA00011048"/>
    </source>
</evidence>
<dbReference type="PANTHER" id="PTHR42917">
    <property type="entry name" value="2,4-DIENOYL-COA REDUCTASE"/>
    <property type="match status" value="1"/>
</dbReference>
<dbReference type="Gene3D" id="3.40.50.720">
    <property type="entry name" value="NAD(P)-binding Rossmann-like Domain"/>
    <property type="match status" value="1"/>
</dbReference>
<dbReference type="RefSeq" id="WP_171836221.1">
    <property type="nucleotide sequence ID" value="NZ_CP053709.1"/>
</dbReference>
<keyword evidence="8" id="KW-0408">Iron</keyword>
<evidence type="ECO:0000256" key="2">
    <source>
        <dbReference type="ARBA" id="ARBA00001966"/>
    </source>
</evidence>
<keyword evidence="4" id="KW-0285">Flavoprotein</keyword>
<dbReference type="Gene3D" id="3.20.20.70">
    <property type="entry name" value="Aldolase class I"/>
    <property type="match status" value="1"/>
</dbReference>
<evidence type="ECO:0000256" key="4">
    <source>
        <dbReference type="ARBA" id="ARBA00022630"/>
    </source>
</evidence>
<feature type="domain" description="NADH:flavin oxidoreductase/NADH oxidase N-terminal" evidence="10">
    <location>
        <begin position="7"/>
        <end position="337"/>
    </location>
</feature>
<sequence length="654" mass="69776">MSNFERLFTPIKLGNLEIRNRITLTGHGTGMGRDHHPDERMIAYYEQRARGETGLIMFGSQQVHRSSPGITGLLCNVDDTIIPGLKAVGAAVHRHGGRIFGYLSHMGLAASARPTALWSASNAYEQKYGEVAHAMTIAEIEEVTEAFASAALRCLEAGLDGLQIHCGHGLLLQQFLSPLTNHRTDRYGGSEENRRRFPAEVLAAVRRAVGDTVPVGIRCSGDELVAGGLTGEDMARIVPHLVSAGRLDYVDVSAGSDGDLVSNMLHEPPMGLPSAPFASLAQRIRQTVDVPIIHGTRIETPEAAEALLARGDADMAGMVRALIADPMLPAKARTGRGNEIIPCVACEQACLGRLHRGYHISCVGNPVTGREQQHRVPTPAETRRHVVVVGAGPAGMEAALQAAGRGHRVHLVDAGEMPGGRMLLAGRPAGREEWRKLIAQKTVAMTRADITLELGRTVDAGAVRALAPDVLIMATGASFHVDAGSVAALPGSASAPLLSVDEAVAEPGRVGRRVLVVDYLDRQPAMVAAIMLAQNGDREVVLVTPSLQVGLKLELQNTTEFYRRAYSSGLAMKQLCQPTGFDGGMVHFRNPIGGQRWSEGPFDSIVVAEPGRPRDGLAAAFSQDGFPVHVIGDAYAPRDVEAAILEGFETGRRV</sequence>
<keyword evidence="13" id="KW-1185">Reference proteome</keyword>
<evidence type="ECO:0000256" key="9">
    <source>
        <dbReference type="ARBA" id="ARBA00023014"/>
    </source>
</evidence>
<dbReference type="SUPFAM" id="SSF51395">
    <property type="entry name" value="FMN-linked oxidoreductases"/>
    <property type="match status" value="1"/>
</dbReference>
<geneLocation type="plasmid" evidence="12 13">
    <name>unnamed1</name>
</geneLocation>
<keyword evidence="6" id="KW-0479">Metal-binding</keyword>
<comment type="cofactor">
    <cofactor evidence="1">
        <name>FMN</name>
        <dbReference type="ChEBI" id="CHEBI:58210"/>
    </cofactor>
</comment>
<dbReference type="GO" id="GO:0051536">
    <property type="term" value="F:iron-sulfur cluster binding"/>
    <property type="evidence" value="ECO:0007669"/>
    <property type="project" value="UniProtKB-KW"/>
</dbReference>
<protein>
    <submittedName>
        <fullName evidence="12">FAD-dependent oxidoreductase</fullName>
    </submittedName>
</protein>
<accession>A0A6M8HWU9</accession>
<evidence type="ECO:0000259" key="10">
    <source>
        <dbReference type="Pfam" id="PF00724"/>
    </source>
</evidence>
<keyword evidence="9" id="KW-0411">Iron-sulfur</keyword>
<evidence type="ECO:0000256" key="8">
    <source>
        <dbReference type="ARBA" id="ARBA00023004"/>
    </source>
</evidence>
<dbReference type="SUPFAM" id="SSF51905">
    <property type="entry name" value="FAD/NAD(P)-binding domain"/>
    <property type="match status" value="1"/>
</dbReference>
<name>A0A6M8HWU9_9PROT</name>
<dbReference type="Gene3D" id="3.50.50.60">
    <property type="entry name" value="FAD/NAD(P)-binding domain"/>
    <property type="match status" value="1"/>
</dbReference>
<comment type="similarity">
    <text evidence="3">In the N-terminal section; belongs to the NADH:flavin oxidoreductase/NADH oxidase family.</text>
</comment>
<proteinExistence type="inferred from homology"/>
<dbReference type="GO" id="GO:0016491">
    <property type="term" value="F:oxidoreductase activity"/>
    <property type="evidence" value="ECO:0007669"/>
    <property type="project" value="UniProtKB-KW"/>
</dbReference>
<evidence type="ECO:0000256" key="7">
    <source>
        <dbReference type="ARBA" id="ARBA00023002"/>
    </source>
</evidence>
<reference evidence="12 13" key="1">
    <citation type="journal article" date="2014" name="World J. Microbiol. Biotechnol.">
        <title>Biodiversity and physiological characteristics of Antarctic and Arctic lichens-associated bacteria.</title>
        <authorList>
            <person name="Lee Y.M."/>
            <person name="Kim E.H."/>
            <person name="Lee H.K."/>
            <person name="Hong S.G."/>
        </authorList>
    </citation>
    <scope>NUCLEOTIDE SEQUENCE [LARGE SCALE GENOMIC DNA]</scope>
    <source>
        <strain evidence="12 13">PAMC 26569</strain>
        <plasmid evidence="12">unnamed1</plasmid>
    </source>
</reference>
<evidence type="ECO:0000256" key="5">
    <source>
        <dbReference type="ARBA" id="ARBA00022643"/>
    </source>
</evidence>
<organism evidence="12 13">
    <name type="scientific">Lichenicola cladoniae</name>
    <dbReference type="NCBI Taxonomy" id="1484109"/>
    <lineage>
        <taxon>Bacteria</taxon>
        <taxon>Pseudomonadati</taxon>
        <taxon>Pseudomonadota</taxon>
        <taxon>Alphaproteobacteria</taxon>
        <taxon>Acetobacterales</taxon>
        <taxon>Acetobacteraceae</taxon>
        <taxon>Lichenicola</taxon>
    </lineage>
</organism>
<evidence type="ECO:0000313" key="13">
    <source>
        <dbReference type="Proteomes" id="UP000500767"/>
    </source>
</evidence>